<dbReference type="GO" id="GO:0051539">
    <property type="term" value="F:4 iron, 4 sulfur cluster binding"/>
    <property type="evidence" value="ECO:0007669"/>
    <property type="project" value="TreeGrafter"/>
</dbReference>
<feature type="domain" description="Radical SAM core" evidence="1">
    <location>
        <begin position="179"/>
        <end position="420"/>
    </location>
</feature>
<dbReference type="PANTHER" id="PTHR13932:SF1">
    <property type="entry name" value="OXYGEN-INDEPENDENT COPROPORPHYRINOGEN-III OXIDASE-LIKE PROTEIN HEMZ"/>
    <property type="match status" value="1"/>
</dbReference>
<dbReference type="SUPFAM" id="SSF102114">
    <property type="entry name" value="Radical SAM enzymes"/>
    <property type="match status" value="1"/>
</dbReference>
<accession>A0A9D1AJL8</accession>
<dbReference type="SFLD" id="SFLDG01065">
    <property type="entry name" value="anaerobic_coproporphyrinogen-I"/>
    <property type="match status" value="1"/>
</dbReference>
<dbReference type="CDD" id="cd01335">
    <property type="entry name" value="Radical_SAM"/>
    <property type="match status" value="1"/>
</dbReference>
<evidence type="ECO:0000313" key="2">
    <source>
        <dbReference type="EMBL" id="HIR40344.1"/>
    </source>
</evidence>
<reference evidence="2" key="1">
    <citation type="submission" date="2020-10" db="EMBL/GenBank/DDBJ databases">
        <authorList>
            <person name="Gilroy R."/>
        </authorList>
    </citation>
    <scope>NUCLEOTIDE SEQUENCE</scope>
    <source>
        <strain evidence="2">CHK184-25365</strain>
    </source>
</reference>
<dbReference type="GO" id="GO:0006779">
    <property type="term" value="P:porphyrin-containing compound biosynthetic process"/>
    <property type="evidence" value="ECO:0007669"/>
    <property type="project" value="TreeGrafter"/>
</dbReference>
<evidence type="ECO:0000259" key="1">
    <source>
        <dbReference type="PROSITE" id="PS51918"/>
    </source>
</evidence>
<dbReference type="InterPro" id="IPR007197">
    <property type="entry name" value="rSAM"/>
</dbReference>
<comment type="caution">
    <text evidence="2">The sequence shown here is derived from an EMBL/GenBank/DDBJ whole genome shotgun (WGS) entry which is preliminary data.</text>
</comment>
<gene>
    <name evidence="2" type="primary">hemZ</name>
    <name evidence="2" type="ORF">IAB36_00740</name>
</gene>
<dbReference type="Pfam" id="PF04055">
    <property type="entry name" value="Radical_SAM"/>
    <property type="match status" value="1"/>
</dbReference>
<dbReference type="SMART" id="SM00729">
    <property type="entry name" value="Elp3"/>
    <property type="match status" value="1"/>
</dbReference>
<dbReference type="InterPro" id="IPR058240">
    <property type="entry name" value="rSAM_sf"/>
</dbReference>
<dbReference type="PANTHER" id="PTHR13932">
    <property type="entry name" value="COPROPORPHYRINIGEN III OXIDASE"/>
    <property type="match status" value="1"/>
</dbReference>
<reference evidence="2" key="2">
    <citation type="journal article" date="2021" name="PeerJ">
        <title>Extensive microbial diversity within the chicken gut microbiome revealed by metagenomics and culture.</title>
        <authorList>
            <person name="Gilroy R."/>
            <person name="Ravi A."/>
            <person name="Getino M."/>
            <person name="Pursley I."/>
            <person name="Horton D.L."/>
            <person name="Alikhan N.F."/>
            <person name="Baker D."/>
            <person name="Gharbi K."/>
            <person name="Hall N."/>
            <person name="Watson M."/>
            <person name="Adriaenssens E.M."/>
            <person name="Foster-Nyarko E."/>
            <person name="Jarju S."/>
            <person name="Secka A."/>
            <person name="Antonio M."/>
            <person name="Oren A."/>
            <person name="Chaudhuri R.R."/>
            <person name="La Ragione R."/>
            <person name="Hildebrand F."/>
            <person name="Pallen M.J."/>
        </authorList>
    </citation>
    <scope>NUCLEOTIDE SEQUENCE</scope>
    <source>
        <strain evidence="2">CHK184-25365</strain>
    </source>
</reference>
<dbReference type="InterPro" id="IPR034505">
    <property type="entry name" value="Coproporphyrinogen-III_oxidase"/>
</dbReference>
<dbReference type="SFLD" id="SFLDG01082">
    <property type="entry name" value="B12-binding_domain_containing"/>
    <property type="match status" value="1"/>
</dbReference>
<dbReference type="NCBIfam" id="TIGR03994">
    <property type="entry name" value="rSAM_HemZ"/>
    <property type="match status" value="1"/>
</dbReference>
<dbReference type="GO" id="GO:0051989">
    <property type="term" value="F:coproporphyrinogen dehydrogenase activity"/>
    <property type="evidence" value="ECO:0007669"/>
    <property type="project" value="UniProtKB-EC"/>
</dbReference>
<sequence length="512" mass="58021">MTTSSESTHESTQNPAFHHFEITLVLAGHDYKYETEATAKIFLPFVRFSFLYEDRLPEGEYVYTKLEPAGQQNRLTVSLNIREKTLTRDRLVDAGLDDKETEHLLAELLYDTFVEFTGVTPQWGMSTGIRPVKTMEKRLAAGDTMEQAQEYFRTRFHAGEKKIALCTTIVQQQQPILAKNRPESVSVYIAIPFCPSRCRYCSFVSHSTAGAKSKALLAEYLEKLLVEIRLLRDKIQQNHLHLHTVYIGGGTPTTLSAAQMDRLLTCVEECFPVRELEEFTVEAGRPDTITPEKLAVMRSHGVNRVSVNPQSFNDEVLALSQRPHTAAQAIQAFQMAKEAGFEVVNMDFIAGLPGDTLESFCHSLDTAIALDPGNITVHTLTIKRSADLFVQQQFDLSGGQMQVGEMVEYAYDALTKAGYLPYYLYRQKNTLDNLENVGYAKSGMICAYNIYMMDEVHSVLAAGGGAVTKLIRPGEKKVHRIFNHKYPFEYVTRFDELLQRKEEIDRFYQNQE</sequence>
<dbReference type="GO" id="GO:0005737">
    <property type="term" value="C:cytoplasm"/>
    <property type="evidence" value="ECO:0007669"/>
    <property type="project" value="TreeGrafter"/>
</dbReference>
<dbReference type="SFLD" id="SFLDS00029">
    <property type="entry name" value="Radical_SAM"/>
    <property type="match status" value="1"/>
</dbReference>
<dbReference type="InterPro" id="IPR023404">
    <property type="entry name" value="rSAM_horseshoe"/>
</dbReference>
<organism evidence="2 3">
    <name type="scientific">Candidatus Egerieicola pullicola</name>
    <dbReference type="NCBI Taxonomy" id="2840775"/>
    <lineage>
        <taxon>Bacteria</taxon>
        <taxon>Bacillati</taxon>
        <taxon>Bacillota</taxon>
        <taxon>Clostridia</taxon>
        <taxon>Eubacteriales</taxon>
        <taxon>Oscillospiraceae</taxon>
        <taxon>Oscillospiraceae incertae sedis</taxon>
        <taxon>Candidatus Egerieicola</taxon>
    </lineage>
</organism>
<evidence type="ECO:0000313" key="3">
    <source>
        <dbReference type="Proteomes" id="UP000886749"/>
    </source>
</evidence>
<protein>
    <submittedName>
        <fullName evidence="2">Coproporphyrinogen dehydrogenase HemZ</fullName>
        <ecNumber evidence="2">1.3.98.3</ecNumber>
    </submittedName>
</protein>
<name>A0A9D1AJL8_9FIRM</name>
<dbReference type="InterPro" id="IPR023995">
    <property type="entry name" value="HemZ"/>
</dbReference>
<dbReference type="SFLD" id="SFLDF00310">
    <property type="entry name" value="oxygen-independent_coproporphy"/>
    <property type="match status" value="1"/>
</dbReference>
<dbReference type="AlphaFoldDB" id="A0A9D1AJL8"/>
<keyword evidence="2" id="KW-0560">Oxidoreductase</keyword>
<proteinExistence type="predicted"/>
<dbReference type="PROSITE" id="PS51918">
    <property type="entry name" value="RADICAL_SAM"/>
    <property type="match status" value="1"/>
</dbReference>
<dbReference type="EC" id="1.3.98.3" evidence="2"/>
<dbReference type="EMBL" id="DVGY01000018">
    <property type="protein sequence ID" value="HIR40344.1"/>
    <property type="molecule type" value="Genomic_DNA"/>
</dbReference>
<dbReference type="Gene3D" id="3.80.30.20">
    <property type="entry name" value="tm_1862 like domain"/>
    <property type="match status" value="1"/>
</dbReference>
<dbReference type="Proteomes" id="UP000886749">
    <property type="component" value="Unassembled WGS sequence"/>
</dbReference>
<dbReference type="InterPro" id="IPR006638">
    <property type="entry name" value="Elp3/MiaA/NifB-like_rSAM"/>
</dbReference>